<dbReference type="GO" id="GO:0016787">
    <property type="term" value="F:hydrolase activity"/>
    <property type="evidence" value="ECO:0007669"/>
    <property type="project" value="UniProtKB-UniRule"/>
</dbReference>
<evidence type="ECO:0000256" key="9">
    <source>
        <dbReference type="ARBA" id="ARBA00048988"/>
    </source>
</evidence>
<dbReference type="GO" id="GO:0009314">
    <property type="term" value="P:response to radiation"/>
    <property type="evidence" value="ECO:0007669"/>
    <property type="project" value="UniProtKB-ARBA"/>
</dbReference>
<evidence type="ECO:0000256" key="4">
    <source>
        <dbReference type="ARBA" id="ARBA00022806"/>
    </source>
</evidence>
<dbReference type="PANTHER" id="PTHR11070">
    <property type="entry name" value="UVRD / RECB / PCRA DNA HELICASE FAMILY MEMBER"/>
    <property type="match status" value="1"/>
</dbReference>
<dbReference type="GO" id="GO:0043138">
    <property type="term" value="F:3'-5' DNA helicase activity"/>
    <property type="evidence" value="ECO:0007669"/>
    <property type="project" value="UniProtKB-EC"/>
</dbReference>
<dbReference type="GO" id="GO:0005829">
    <property type="term" value="C:cytosol"/>
    <property type="evidence" value="ECO:0007669"/>
    <property type="project" value="TreeGrafter"/>
</dbReference>
<dbReference type="NCBIfam" id="TIGR01073">
    <property type="entry name" value="pcrA"/>
    <property type="match status" value="1"/>
</dbReference>
<accession>A0A9D2U721</accession>
<dbReference type="InterPro" id="IPR014016">
    <property type="entry name" value="UvrD-like_ATP-bd"/>
</dbReference>
<evidence type="ECO:0000256" key="3">
    <source>
        <dbReference type="ARBA" id="ARBA00022801"/>
    </source>
</evidence>
<dbReference type="InterPro" id="IPR013986">
    <property type="entry name" value="DExx_box_DNA_helicase_dom_sf"/>
</dbReference>
<dbReference type="InterPro" id="IPR005751">
    <property type="entry name" value="ATP-dep_DNA_helicase_PcrA"/>
</dbReference>
<feature type="binding site" evidence="10">
    <location>
        <begin position="26"/>
        <end position="33"/>
    </location>
    <ligand>
        <name>ATP</name>
        <dbReference type="ChEBI" id="CHEBI:30616"/>
    </ligand>
</feature>
<dbReference type="Gene3D" id="1.10.486.10">
    <property type="entry name" value="PCRA, domain 4"/>
    <property type="match status" value="1"/>
</dbReference>
<dbReference type="GO" id="GO:0033202">
    <property type="term" value="C:DNA helicase complex"/>
    <property type="evidence" value="ECO:0007669"/>
    <property type="project" value="TreeGrafter"/>
</dbReference>
<dbReference type="EC" id="5.6.2.4" evidence="11"/>
<dbReference type="PROSITE" id="PS51217">
    <property type="entry name" value="UVRD_HELICASE_CTER"/>
    <property type="match status" value="1"/>
</dbReference>
<dbReference type="SUPFAM" id="SSF52540">
    <property type="entry name" value="P-loop containing nucleoside triphosphate hydrolases"/>
    <property type="match status" value="1"/>
</dbReference>
<dbReference type="Proteomes" id="UP000823909">
    <property type="component" value="Unassembled WGS sequence"/>
</dbReference>
<dbReference type="PROSITE" id="PS51198">
    <property type="entry name" value="UVRD_HELICASE_ATP_BIND"/>
    <property type="match status" value="1"/>
</dbReference>
<dbReference type="Pfam" id="PF00580">
    <property type="entry name" value="UvrD-helicase"/>
    <property type="match status" value="1"/>
</dbReference>
<keyword evidence="3 10" id="KW-0378">Hydrolase</keyword>
<comment type="caution">
    <text evidence="15">The sequence shown here is derived from an EMBL/GenBank/DDBJ whole genome shotgun (WGS) entry which is preliminary data.</text>
</comment>
<dbReference type="GO" id="GO:0006260">
    <property type="term" value="P:DNA replication"/>
    <property type="evidence" value="ECO:0007669"/>
    <property type="project" value="InterPro"/>
</dbReference>
<feature type="coiled-coil region" evidence="12">
    <location>
        <begin position="500"/>
        <end position="527"/>
    </location>
</feature>
<dbReference type="InterPro" id="IPR027417">
    <property type="entry name" value="P-loop_NTPase"/>
</dbReference>
<reference evidence="15" key="2">
    <citation type="submission" date="2021-04" db="EMBL/GenBank/DDBJ databases">
        <authorList>
            <person name="Gilroy R."/>
        </authorList>
    </citation>
    <scope>NUCLEOTIDE SEQUENCE</scope>
    <source>
        <strain evidence="15">ChiBcec15-3976</strain>
    </source>
</reference>
<evidence type="ECO:0000256" key="6">
    <source>
        <dbReference type="ARBA" id="ARBA00023125"/>
    </source>
</evidence>
<evidence type="ECO:0000256" key="5">
    <source>
        <dbReference type="ARBA" id="ARBA00022840"/>
    </source>
</evidence>
<dbReference type="FunFam" id="1.10.10.160:FF:000001">
    <property type="entry name" value="ATP-dependent DNA helicase"/>
    <property type="match status" value="1"/>
</dbReference>
<dbReference type="GO" id="GO:0003677">
    <property type="term" value="F:DNA binding"/>
    <property type="evidence" value="ECO:0007669"/>
    <property type="project" value="UniProtKB-KW"/>
</dbReference>
<evidence type="ECO:0000256" key="8">
    <source>
        <dbReference type="ARBA" id="ARBA00034617"/>
    </source>
</evidence>
<name>A0A9D2U721_9FIRM</name>
<evidence type="ECO:0000259" key="14">
    <source>
        <dbReference type="PROSITE" id="PS51217"/>
    </source>
</evidence>
<dbReference type="Pfam" id="PF21196">
    <property type="entry name" value="PcrA_UvrD_tudor"/>
    <property type="match status" value="1"/>
</dbReference>
<dbReference type="EMBL" id="DWUU01000010">
    <property type="protein sequence ID" value="HJD41659.1"/>
    <property type="molecule type" value="Genomic_DNA"/>
</dbReference>
<proteinExistence type="inferred from homology"/>
<dbReference type="GO" id="GO:0005524">
    <property type="term" value="F:ATP binding"/>
    <property type="evidence" value="ECO:0007669"/>
    <property type="project" value="UniProtKB-UniRule"/>
</dbReference>
<dbReference type="FunFam" id="1.10.486.10:FF:000003">
    <property type="entry name" value="ATP-dependent DNA helicase"/>
    <property type="match status" value="1"/>
</dbReference>
<comment type="catalytic activity">
    <reaction evidence="8">
        <text>Couples ATP hydrolysis with the unwinding of duplex DNA by translocating in the 3'-5' direction.</text>
        <dbReference type="EC" id="5.6.2.4"/>
    </reaction>
</comment>
<dbReference type="InterPro" id="IPR014017">
    <property type="entry name" value="DNA_helicase_UvrD-like_C"/>
</dbReference>
<comment type="similarity">
    <text evidence="1 11">Belongs to the helicase family. UvrD subfamily.</text>
</comment>
<dbReference type="PANTHER" id="PTHR11070:SF2">
    <property type="entry name" value="ATP-DEPENDENT DNA HELICASE SRS2"/>
    <property type="match status" value="1"/>
</dbReference>
<dbReference type="CDD" id="cd17932">
    <property type="entry name" value="DEXQc_UvrD"/>
    <property type="match status" value="1"/>
</dbReference>
<evidence type="ECO:0000256" key="11">
    <source>
        <dbReference type="RuleBase" id="RU364053"/>
    </source>
</evidence>
<dbReference type="AlphaFoldDB" id="A0A9D2U721"/>
<dbReference type="Pfam" id="PF13361">
    <property type="entry name" value="UvrD_C"/>
    <property type="match status" value="1"/>
</dbReference>
<keyword evidence="2 10" id="KW-0547">Nucleotide-binding</keyword>
<keyword evidence="7" id="KW-0413">Isomerase</keyword>
<keyword evidence="6 11" id="KW-0238">DNA-binding</keyword>
<keyword evidence="5 10" id="KW-0067">ATP-binding</keyword>
<reference evidence="15" key="1">
    <citation type="journal article" date="2021" name="PeerJ">
        <title>Extensive microbial diversity within the chicken gut microbiome revealed by metagenomics and culture.</title>
        <authorList>
            <person name="Gilroy R."/>
            <person name="Ravi A."/>
            <person name="Getino M."/>
            <person name="Pursley I."/>
            <person name="Horton D.L."/>
            <person name="Alikhan N.F."/>
            <person name="Baker D."/>
            <person name="Gharbi K."/>
            <person name="Hall N."/>
            <person name="Watson M."/>
            <person name="Adriaenssens E.M."/>
            <person name="Foster-Nyarko E."/>
            <person name="Jarju S."/>
            <person name="Secka A."/>
            <person name="Antonio M."/>
            <person name="Oren A."/>
            <person name="Chaudhuri R.R."/>
            <person name="La Ragione R."/>
            <person name="Hildebrand F."/>
            <person name="Pallen M.J."/>
        </authorList>
    </citation>
    <scope>NUCLEOTIDE SEQUENCE</scope>
    <source>
        <strain evidence="15">ChiBcec15-3976</strain>
    </source>
</reference>
<feature type="domain" description="UvrD-like helicase C-terminal" evidence="14">
    <location>
        <begin position="286"/>
        <end position="563"/>
    </location>
</feature>
<sequence length="759" mass="86300">MSIYDTLNKPQKEAVFCTEGPLLILAGAGSGKTRVLTHRIAYLIEELGVNPWNILAITFTNKAAGEMRQRVDNLVGFGSESIWVSTFHSMCVRILRRYIDRLGYDNRFTIYDTDDQKTLMKAVCKKVDIDTKQFKERMLLSVISSAKNEMVLPEEFELNAGGDFARLKIAKVYREYERQLKANNALDFDDLLVRTVQLLQTQPDVRESYQERFRYIMVDEYQDTNTVQFKLVSLLAGKYRNLCVVGDDDQSIYKFRGANIRNILDFEKEYPDARVIRLEQNYRSTENILNAANSVIKNNKGRKDKTLWTDNGEGDKVVFRQFDTGYDEAEFIAEDIQREVRDGAAYNDNAVLYRTNAQSRLFEEKFIAMNIPYKIVGGINFYARREIKDLLAYLKTVDNGQDDLAVRRIINVPKRGIGLTTINRIQEAADERGISFYEALLAPEMIPGVGRSTSKLDSFAALIEYFRGQSEKESISDLLNEIIDMTGYARNLEADDEVDAESRLQNIEELVNKAASYEEDCEDRDEKPTLSGFLEEVALVADIDSLDEDQDYVVLMTLHSAKGLEFPHVYLAGMEDGLFPSYMTITGDAPEELEEERRLCYVGITRAEQKLTMTCARRRMVRGETQYNKMSRFIKEIPRNLLDTGGGMRTYLTGSDDTEENGYKNSFENRRGGAGFGKTFPGTGGSRVSFNSLTKGSQLTAQKTDTLSYGVGDRVRHVKFGEGTVLDIRKGGRDFEVTVEFDTAGVRKMFAMFAKLVKI</sequence>
<evidence type="ECO:0000256" key="12">
    <source>
        <dbReference type="SAM" id="Coils"/>
    </source>
</evidence>
<feature type="domain" description="UvrD-like helicase ATP-binding" evidence="13">
    <location>
        <begin position="5"/>
        <end position="285"/>
    </location>
</feature>
<protein>
    <recommendedName>
        <fullName evidence="11">ATP-dependent DNA helicase</fullName>
        <ecNumber evidence="11">5.6.2.4</ecNumber>
    </recommendedName>
</protein>
<organism evidence="15 16">
    <name type="scientific">Candidatus Mediterraneibacter quadrami</name>
    <dbReference type="NCBI Taxonomy" id="2838684"/>
    <lineage>
        <taxon>Bacteria</taxon>
        <taxon>Bacillati</taxon>
        <taxon>Bacillota</taxon>
        <taxon>Clostridia</taxon>
        <taxon>Lachnospirales</taxon>
        <taxon>Lachnospiraceae</taxon>
        <taxon>Mediterraneibacter</taxon>
    </lineage>
</organism>
<dbReference type="GO" id="GO:0000725">
    <property type="term" value="P:recombinational repair"/>
    <property type="evidence" value="ECO:0007669"/>
    <property type="project" value="TreeGrafter"/>
</dbReference>
<evidence type="ECO:0000313" key="16">
    <source>
        <dbReference type="Proteomes" id="UP000823909"/>
    </source>
</evidence>
<evidence type="ECO:0000313" key="15">
    <source>
        <dbReference type="EMBL" id="HJD41659.1"/>
    </source>
</evidence>
<comment type="catalytic activity">
    <reaction evidence="9 11">
        <text>ATP + H2O = ADP + phosphate + H(+)</text>
        <dbReference type="Rhea" id="RHEA:13065"/>
        <dbReference type="ChEBI" id="CHEBI:15377"/>
        <dbReference type="ChEBI" id="CHEBI:15378"/>
        <dbReference type="ChEBI" id="CHEBI:30616"/>
        <dbReference type="ChEBI" id="CHEBI:43474"/>
        <dbReference type="ChEBI" id="CHEBI:456216"/>
        <dbReference type="EC" id="5.6.2.4"/>
    </reaction>
</comment>
<evidence type="ECO:0000256" key="2">
    <source>
        <dbReference type="ARBA" id="ARBA00022741"/>
    </source>
</evidence>
<evidence type="ECO:0000256" key="1">
    <source>
        <dbReference type="ARBA" id="ARBA00009922"/>
    </source>
</evidence>
<dbReference type="Gene3D" id="1.10.10.160">
    <property type="match status" value="1"/>
</dbReference>
<gene>
    <name evidence="15" type="primary">pcrA</name>
    <name evidence="15" type="ORF">H9910_01415</name>
</gene>
<keyword evidence="12" id="KW-0175">Coiled coil</keyword>
<dbReference type="CDD" id="cd18807">
    <property type="entry name" value="SF1_C_UvrD"/>
    <property type="match status" value="1"/>
</dbReference>
<evidence type="ECO:0000256" key="7">
    <source>
        <dbReference type="ARBA" id="ARBA00023235"/>
    </source>
</evidence>
<dbReference type="Gene3D" id="3.40.50.300">
    <property type="entry name" value="P-loop containing nucleotide triphosphate hydrolases"/>
    <property type="match status" value="2"/>
</dbReference>
<evidence type="ECO:0000259" key="13">
    <source>
        <dbReference type="PROSITE" id="PS51198"/>
    </source>
</evidence>
<evidence type="ECO:0000256" key="10">
    <source>
        <dbReference type="PROSITE-ProRule" id="PRU00560"/>
    </source>
</evidence>
<dbReference type="InterPro" id="IPR000212">
    <property type="entry name" value="DNA_helicase_UvrD/REP"/>
</dbReference>
<keyword evidence="4 10" id="KW-0347">Helicase</keyword>